<protein>
    <recommendedName>
        <fullName evidence="1">ThuA-like domain-containing protein</fullName>
    </recommendedName>
</protein>
<sequence length="228" mass="23409">MTRRALIASGAGRYGDPWHPFAETSALLAEVLTDAGFAVVVDSDVDGALTRLEGVDLLVVNAGDPWRDGAAFGAPVAAVAGLTAALGRGMGVLAVHSAVSSLRDHPLWAAAIGAVWLPGVSMHPEIGRARITGGASAGSVGSGCGAPFAVEDFEVFDERYCRLQRIGDSTIVATHVGAAPGDVEPTAWVREVGAARVAVSVLGHDARAYESPGHRALLRTLALWAARA</sequence>
<dbReference type="SUPFAM" id="SSF52317">
    <property type="entry name" value="Class I glutamine amidotransferase-like"/>
    <property type="match status" value="1"/>
</dbReference>
<keyword evidence="3" id="KW-1185">Reference proteome</keyword>
<dbReference type="AlphaFoldDB" id="A0A498CBF8"/>
<feature type="domain" description="ThuA-like" evidence="1">
    <location>
        <begin position="21"/>
        <end position="225"/>
    </location>
</feature>
<proteinExistence type="predicted"/>
<dbReference type="Gene3D" id="3.40.50.880">
    <property type="match status" value="1"/>
</dbReference>
<comment type="caution">
    <text evidence="2">The sequence shown here is derived from an EMBL/GenBank/DDBJ whole genome shotgun (WGS) entry which is preliminary data.</text>
</comment>
<gene>
    <name evidence="2" type="ORF">C7474_0407</name>
</gene>
<evidence type="ECO:0000313" key="3">
    <source>
        <dbReference type="Proteomes" id="UP000273158"/>
    </source>
</evidence>
<dbReference type="InterPro" id="IPR029010">
    <property type="entry name" value="ThuA-like"/>
</dbReference>
<evidence type="ECO:0000259" key="1">
    <source>
        <dbReference type="Pfam" id="PF06283"/>
    </source>
</evidence>
<organism evidence="2 3">
    <name type="scientific">Microbacterium telephonicum</name>
    <dbReference type="NCBI Taxonomy" id="1714841"/>
    <lineage>
        <taxon>Bacteria</taxon>
        <taxon>Bacillati</taxon>
        <taxon>Actinomycetota</taxon>
        <taxon>Actinomycetes</taxon>
        <taxon>Micrococcales</taxon>
        <taxon>Microbacteriaceae</taxon>
        <taxon>Microbacterium</taxon>
    </lineage>
</organism>
<reference evidence="2 3" key="1">
    <citation type="journal article" date="2015" name="Stand. Genomic Sci.">
        <title>Genomic Encyclopedia of Bacterial and Archaeal Type Strains, Phase III: the genomes of soil and plant-associated and newly described type strains.</title>
        <authorList>
            <person name="Whitman W.B."/>
            <person name="Woyke T."/>
            <person name="Klenk H.P."/>
            <person name="Zhou Y."/>
            <person name="Lilburn T.G."/>
            <person name="Beck B.J."/>
            <person name="De Vos P."/>
            <person name="Vandamme P."/>
            <person name="Eisen J.A."/>
            <person name="Garrity G."/>
            <person name="Hugenholtz P."/>
            <person name="Kyrpides N.C."/>
        </authorList>
    </citation>
    <scope>NUCLEOTIDE SEQUENCE [LARGE SCALE GENOMIC DNA]</scope>
    <source>
        <strain evidence="2 3">S2T63</strain>
    </source>
</reference>
<evidence type="ECO:0000313" key="2">
    <source>
        <dbReference type="EMBL" id="RLK52469.1"/>
    </source>
</evidence>
<dbReference type="Proteomes" id="UP000273158">
    <property type="component" value="Unassembled WGS sequence"/>
</dbReference>
<dbReference type="RefSeq" id="WP_121057178.1">
    <property type="nucleotide sequence ID" value="NZ_RCDB01000001.1"/>
</dbReference>
<name>A0A498CBF8_9MICO</name>
<accession>A0A498CBF8</accession>
<dbReference type="OrthoDB" id="3350268at2"/>
<dbReference type="InterPro" id="IPR029062">
    <property type="entry name" value="Class_I_gatase-like"/>
</dbReference>
<dbReference type="EMBL" id="RCDB01000001">
    <property type="protein sequence ID" value="RLK52469.1"/>
    <property type="molecule type" value="Genomic_DNA"/>
</dbReference>
<dbReference type="Pfam" id="PF06283">
    <property type="entry name" value="ThuA"/>
    <property type="match status" value="1"/>
</dbReference>